<reference evidence="4 5" key="1">
    <citation type="submission" date="2018-07" db="EMBL/GenBank/DDBJ databases">
        <title>Genomic Encyclopedia of Type Strains, Phase IV (KMG-IV): sequencing the most valuable type-strain genomes for metagenomic binning, comparative biology and taxonomic classification.</title>
        <authorList>
            <person name="Goeker M."/>
        </authorList>
    </citation>
    <scope>NUCLEOTIDE SEQUENCE [LARGE SCALE GENOMIC DNA]</scope>
    <source>
        <strain evidence="4 5">DSM 26407</strain>
    </source>
</reference>
<sequence length="876" mass="96501">MHLLAVEVWHWRGLEHHALADLSPHLNLVLGPNESGKSRLFEAIRYALFEPSKGAAQNKKDLQGWSATEPPRVRVTFETDAGPYTVTKQFLKSPATLLEGGGETLRQEEAEARLRQLLALPEPAGRSGAGQLESLGSWPLLWLSQGDSRKPPQEHLSGSGRGRLQDALALEVGEAATGEEGRRIHARARAEAEKYWTATWKETGELRRAREAAAAADAVLEEARERREALHRTAADLAAARERLAGLEPRLARARAELRSAEEREAAAREARRQLDLQEARTRAEEQQLRHLREQSGRRGALAEEQERLLARQAEAHAGRTTLEGRLEQQRTALREADQALKESETAERESETRLRLARLAARRRGLESSRAELAERLARARTLQAEATRLRGLVAAESIDTVALKGINRAEAEMQAAHARLLGAAARVEVRALRTFSVDGESLAAGTEQSWTLTEPRVFRLGELAELRVEPGGDSLEALRQSRRDAEQALRSLLDSHGAESPEQARIRHEERERNEREAARAFDRLGLAAPDGVEALEESVQAAGAELSRMEGLPGDLPGEAEAEQGARAARTALETARARRDAARESYANARLESETLGERVEGLARESDRLARQLDELPGAQALETALAAAEQAWQESLALRQGYREAWESLGGEQVALELDRVRQALQRLEEERTGAAREAERLDAVLRSREGEALHEAVQEAEAEAARAGAELERVERRAQAVRLLVEVLEAALQEIQARFTAPIMARIRPYLRRLFPGSELALGEDLALQGLRTGNTAEPFGMLSGGAQEQLAILVRIGLAELLAGDGRLPVILDDALINTDPARLQAMQAVLYQAARGLQVIVFTCQEADFDTLGAERVIRLPPRPRGR</sequence>
<organism evidence="4 5">
    <name type="scientific">Thioalbus denitrificans</name>
    <dbReference type="NCBI Taxonomy" id="547122"/>
    <lineage>
        <taxon>Bacteria</taxon>
        <taxon>Pseudomonadati</taxon>
        <taxon>Pseudomonadota</taxon>
        <taxon>Gammaproteobacteria</taxon>
        <taxon>Chromatiales</taxon>
        <taxon>Ectothiorhodospiraceae</taxon>
        <taxon>Thioalbus</taxon>
    </lineage>
</organism>
<dbReference type="Gene3D" id="3.40.50.300">
    <property type="entry name" value="P-loop containing nucleotide triphosphate hydrolases"/>
    <property type="match status" value="2"/>
</dbReference>
<dbReference type="GO" id="GO:0006302">
    <property type="term" value="P:double-strand break repair"/>
    <property type="evidence" value="ECO:0007669"/>
    <property type="project" value="InterPro"/>
</dbReference>
<comment type="caution">
    <text evidence="4">The sequence shown here is derived from an EMBL/GenBank/DDBJ whole genome shotgun (WGS) entry which is preliminary data.</text>
</comment>
<feature type="coiled-coil region" evidence="1">
    <location>
        <begin position="535"/>
        <end position="596"/>
    </location>
</feature>
<name>A0A369CF82_9GAMM</name>
<keyword evidence="5" id="KW-1185">Reference proteome</keyword>
<feature type="coiled-coil region" evidence="1">
    <location>
        <begin position="320"/>
        <end position="428"/>
    </location>
</feature>
<protein>
    <submittedName>
        <fullName evidence="4">DNA repair exonuclease SbcCD ATPase subunit</fullName>
    </submittedName>
</protein>
<dbReference type="AlphaFoldDB" id="A0A369CF82"/>
<dbReference type="Pfam" id="PF13476">
    <property type="entry name" value="AAA_23"/>
    <property type="match status" value="1"/>
</dbReference>
<evidence type="ECO:0000256" key="2">
    <source>
        <dbReference type="SAM" id="MobiDB-lite"/>
    </source>
</evidence>
<dbReference type="InterPro" id="IPR027417">
    <property type="entry name" value="P-loop_NTPase"/>
</dbReference>
<evidence type="ECO:0000313" key="4">
    <source>
        <dbReference type="EMBL" id="RCX31765.1"/>
    </source>
</evidence>
<proteinExistence type="predicted"/>
<keyword evidence="1" id="KW-0175">Coiled coil</keyword>
<keyword evidence="4" id="KW-0378">Hydrolase</keyword>
<gene>
    <name evidence="4" type="ORF">DFQ59_102112</name>
</gene>
<feature type="region of interest" description="Disordered" evidence="2">
    <location>
        <begin position="494"/>
        <end position="517"/>
    </location>
</feature>
<feature type="coiled-coil region" evidence="1">
    <location>
        <begin position="657"/>
        <end position="745"/>
    </location>
</feature>
<dbReference type="GO" id="GO:0016887">
    <property type="term" value="F:ATP hydrolysis activity"/>
    <property type="evidence" value="ECO:0007669"/>
    <property type="project" value="InterPro"/>
</dbReference>
<keyword evidence="4" id="KW-0540">Nuclease</keyword>
<keyword evidence="4" id="KW-0269">Exonuclease</keyword>
<dbReference type="Proteomes" id="UP000252707">
    <property type="component" value="Unassembled WGS sequence"/>
</dbReference>
<feature type="compositionally biased region" description="Basic and acidic residues" evidence="2">
    <location>
        <begin position="498"/>
        <end position="517"/>
    </location>
</feature>
<dbReference type="SUPFAM" id="SSF52540">
    <property type="entry name" value="P-loop containing nucleoside triphosphate hydrolases"/>
    <property type="match status" value="1"/>
</dbReference>
<dbReference type="RefSeq" id="WP_170142044.1">
    <property type="nucleotide sequence ID" value="NZ_QPJY01000002.1"/>
</dbReference>
<dbReference type="PANTHER" id="PTHR41259:SF1">
    <property type="entry name" value="DOUBLE-STRAND BREAK REPAIR RAD50 ATPASE, PUTATIVE-RELATED"/>
    <property type="match status" value="1"/>
</dbReference>
<feature type="domain" description="Rad50/SbcC-type AAA" evidence="3">
    <location>
        <begin position="21"/>
        <end position="109"/>
    </location>
</feature>
<dbReference type="EMBL" id="QPJY01000002">
    <property type="protein sequence ID" value="RCX31765.1"/>
    <property type="molecule type" value="Genomic_DNA"/>
</dbReference>
<evidence type="ECO:0000256" key="1">
    <source>
        <dbReference type="SAM" id="Coils"/>
    </source>
</evidence>
<feature type="region of interest" description="Disordered" evidence="2">
    <location>
        <begin position="280"/>
        <end position="304"/>
    </location>
</feature>
<evidence type="ECO:0000313" key="5">
    <source>
        <dbReference type="Proteomes" id="UP000252707"/>
    </source>
</evidence>
<evidence type="ECO:0000259" key="3">
    <source>
        <dbReference type="Pfam" id="PF13476"/>
    </source>
</evidence>
<dbReference type="PANTHER" id="PTHR41259">
    <property type="entry name" value="DOUBLE-STRAND BREAK REPAIR RAD50 ATPASE, PUTATIVE-RELATED"/>
    <property type="match status" value="1"/>
</dbReference>
<dbReference type="GO" id="GO:0004527">
    <property type="term" value="F:exonuclease activity"/>
    <property type="evidence" value="ECO:0007669"/>
    <property type="project" value="UniProtKB-KW"/>
</dbReference>
<accession>A0A369CF82</accession>
<dbReference type="InterPro" id="IPR038729">
    <property type="entry name" value="Rad50/SbcC_AAA"/>
</dbReference>